<dbReference type="RefSeq" id="WP_345457119.1">
    <property type="nucleotide sequence ID" value="NZ_BAABRV010000011.1"/>
</dbReference>
<reference evidence="18 19" key="1">
    <citation type="submission" date="2024-02" db="EMBL/GenBank/DDBJ databases">
        <title>Deinococcus aluminii NBRC 112889.</title>
        <authorList>
            <person name="Ichikawa N."/>
            <person name="Katano-Makiyama Y."/>
            <person name="Hidaka K."/>
        </authorList>
    </citation>
    <scope>NUCLEOTIDE SEQUENCE [LARGE SCALE GENOMIC DNA]</scope>
    <source>
        <strain evidence="18 19">NBRC 112889</strain>
    </source>
</reference>
<comment type="subcellular location">
    <subcellularLocation>
        <location evidence="1">Cell inner membrane</location>
        <topology evidence="1">Multi-pass membrane protein</topology>
    </subcellularLocation>
</comment>
<evidence type="ECO:0000259" key="16">
    <source>
        <dbReference type="Pfam" id="PF02706"/>
    </source>
</evidence>
<keyword evidence="8" id="KW-0418">Kinase</keyword>
<keyword evidence="3" id="KW-1003">Cell membrane</keyword>
<dbReference type="PANTHER" id="PTHR32309:SF31">
    <property type="entry name" value="CAPSULAR EXOPOLYSACCHARIDE FAMILY"/>
    <property type="match status" value="1"/>
</dbReference>
<gene>
    <name evidence="18" type="ORF">Dalu01_03274</name>
</gene>
<dbReference type="Proteomes" id="UP001404956">
    <property type="component" value="Unassembled WGS sequence"/>
</dbReference>
<evidence type="ECO:0000256" key="10">
    <source>
        <dbReference type="ARBA" id="ARBA00022989"/>
    </source>
</evidence>
<name>A0ABP9XHK6_9DEIO</name>
<dbReference type="InterPro" id="IPR003856">
    <property type="entry name" value="LPS_length_determ_N"/>
</dbReference>
<dbReference type="Pfam" id="PF13614">
    <property type="entry name" value="AAA_31"/>
    <property type="match status" value="1"/>
</dbReference>
<dbReference type="PANTHER" id="PTHR32309">
    <property type="entry name" value="TYROSINE-PROTEIN KINASE"/>
    <property type="match status" value="1"/>
</dbReference>
<evidence type="ECO:0000256" key="7">
    <source>
        <dbReference type="ARBA" id="ARBA00022741"/>
    </source>
</evidence>
<evidence type="ECO:0000256" key="3">
    <source>
        <dbReference type="ARBA" id="ARBA00022475"/>
    </source>
</evidence>
<dbReference type="CDD" id="cd05387">
    <property type="entry name" value="BY-kinase"/>
    <property type="match status" value="1"/>
</dbReference>
<feature type="domain" description="AAA" evidence="17">
    <location>
        <begin position="353"/>
        <end position="516"/>
    </location>
</feature>
<evidence type="ECO:0000256" key="2">
    <source>
        <dbReference type="ARBA" id="ARBA00008883"/>
    </source>
</evidence>
<evidence type="ECO:0008006" key="20">
    <source>
        <dbReference type="Google" id="ProtNLM"/>
    </source>
</evidence>
<accession>A0ABP9XHK6</accession>
<evidence type="ECO:0000256" key="13">
    <source>
        <dbReference type="ARBA" id="ARBA00053015"/>
    </source>
</evidence>
<evidence type="ECO:0000313" key="18">
    <source>
        <dbReference type="EMBL" id="GAA5534859.1"/>
    </source>
</evidence>
<evidence type="ECO:0000313" key="19">
    <source>
        <dbReference type="Proteomes" id="UP001404956"/>
    </source>
</evidence>
<feature type="domain" description="Polysaccharide chain length determinant N-terminal" evidence="16">
    <location>
        <begin position="21"/>
        <end position="108"/>
    </location>
</feature>
<feature type="region of interest" description="Disordered" evidence="14">
    <location>
        <begin position="1"/>
        <end position="20"/>
    </location>
</feature>
<evidence type="ECO:0000256" key="14">
    <source>
        <dbReference type="SAM" id="MobiDB-lite"/>
    </source>
</evidence>
<dbReference type="Gene3D" id="3.40.50.300">
    <property type="entry name" value="P-loop containing nucleotide triphosphate hydrolases"/>
    <property type="match status" value="1"/>
</dbReference>
<evidence type="ECO:0000256" key="6">
    <source>
        <dbReference type="ARBA" id="ARBA00022692"/>
    </source>
</evidence>
<dbReference type="InterPro" id="IPR050445">
    <property type="entry name" value="Bact_polysacc_biosynth/exp"/>
</dbReference>
<dbReference type="EMBL" id="BAABRV010000011">
    <property type="protein sequence ID" value="GAA5534859.1"/>
    <property type="molecule type" value="Genomic_DNA"/>
</dbReference>
<dbReference type="Pfam" id="PF02706">
    <property type="entry name" value="Wzz"/>
    <property type="match status" value="1"/>
</dbReference>
<evidence type="ECO:0000256" key="12">
    <source>
        <dbReference type="ARBA" id="ARBA00023137"/>
    </source>
</evidence>
<comment type="catalytic activity">
    <reaction evidence="13">
        <text>L-tyrosyl-[protein] + ATP = O-phospho-L-tyrosyl-[protein] + ADP + H(+)</text>
        <dbReference type="Rhea" id="RHEA:10596"/>
        <dbReference type="Rhea" id="RHEA-COMP:10136"/>
        <dbReference type="Rhea" id="RHEA-COMP:20101"/>
        <dbReference type="ChEBI" id="CHEBI:15378"/>
        <dbReference type="ChEBI" id="CHEBI:30616"/>
        <dbReference type="ChEBI" id="CHEBI:46858"/>
        <dbReference type="ChEBI" id="CHEBI:61978"/>
        <dbReference type="ChEBI" id="CHEBI:456216"/>
    </reaction>
</comment>
<keyword evidence="5" id="KW-0808">Transferase</keyword>
<comment type="similarity">
    <text evidence="2">Belongs to the etk/wzc family.</text>
</comment>
<organism evidence="18 19">
    <name type="scientific">Deinococcus aluminii</name>
    <dbReference type="NCBI Taxonomy" id="1656885"/>
    <lineage>
        <taxon>Bacteria</taxon>
        <taxon>Thermotogati</taxon>
        <taxon>Deinococcota</taxon>
        <taxon>Deinococci</taxon>
        <taxon>Deinococcales</taxon>
        <taxon>Deinococcaceae</taxon>
        <taxon>Deinococcus</taxon>
    </lineage>
</organism>
<evidence type="ECO:0000256" key="9">
    <source>
        <dbReference type="ARBA" id="ARBA00022840"/>
    </source>
</evidence>
<dbReference type="InterPro" id="IPR027417">
    <property type="entry name" value="P-loop_NTPase"/>
</dbReference>
<evidence type="ECO:0000256" key="4">
    <source>
        <dbReference type="ARBA" id="ARBA00022519"/>
    </source>
</evidence>
<evidence type="ECO:0000256" key="15">
    <source>
        <dbReference type="SAM" id="Phobius"/>
    </source>
</evidence>
<keyword evidence="12" id="KW-0829">Tyrosine-protein kinase</keyword>
<protein>
    <recommendedName>
        <fullName evidence="20">Succinoglycan biosynthesis protein exop</fullName>
    </recommendedName>
</protein>
<evidence type="ECO:0000256" key="5">
    <source>
        <dbReference type="ARBA" id="ARBA00022679"/>
    </source>
</evidence>
<keyword evidence="9" id="KW-0067">ATP-binding</keyword>
<keyword evidence="4" id="KW-0997">Cell inner membrane</keyword>
<keyword evidence="10 15" id="KW-1133">Transmembrane helix</keyword>
<keyword evidence="7" id="KW-0547">Nucleotide-binding</keyword>
<evidence type="ECO:0000259" key="17">
    <source>
        <dbReference type="Pfam" id="PF13614"/>
    </source>
</evidence>
<dbReference type="InterPro" id="IPR025669">
    <property type="entry name" value="AAA_dom"/>
</dbReference>
<keyword evidence="11 15" id="KW-0472">Membrane</keyword>
<evidence type="ECO:0000256" key="11">
    <source>
        <dbReference type="ARBA" id="ARBA00023136"/>
    </source>
</evidence>
<dbReference type="InterPro" id="IPR005702">
    <property type="entry name" value="Wzc-like_C"/>
</dbReference>
<evidence type="ECO:0000256" key="8">
    <source>
        <dbReference type="ARBA" id="ARBA00022777"/>
    </source>
</evidence>
<sequence>MTSYRQQEPLPSDRSGQETENEIDLHTLWQGVRRRLPWILLVAALLAVAVYVWSRFQPDVYEASSSLITTGNGEVSSLRDSLVTAPPLPEGALQEALQGPIVLGEVIRRVREDSRLTPAVRAKIADELQKELQTRRMTTLDLQSRLDPGGNGIYTVTAKGPTAQAATLLTDITAQALLNWDRGRALQGVQRAENSLRAQLAEIDRQLKSETVNGLERQTLVAARATAQRNLAQASIQAEGASGSLELVAPAVAPLKPVAPKPLRNAVLTGLLVLLLGSGIAALRTVLDRTVRSEDDLLNFGLPTLGVIPRLRKRDIVFNGIVRAARQAGLYEAVGFLRVNLLTRLGMQSGKRVMISSTAPGEGKSSLTATLADGLATSGQRVLIIDADLRRGTQQEVWDKYERDHTWHQLTGTGGARTFQDALRNPENVQVMEAEPDVHVLPAGPGIHDSLALLNRPDLGDLLRNWSHTYDVVLLDSPPLLAIADGLVIGKYVDAVLIVTEEGKTSLQSVRQVLRRAQGAGVPILGFILNKVAVSAQEARTYGYGYAPRAKEVR</sequence>
<dbReference type="SUPFAM" id="SSF52540">
    <property type="entry name" value="P-loop containing nucleoside triphosphate hydrolases"/>
    <property type="match status" value="1"/>
</dbReference>
<keyword evidence="6 15" id="KW-0812">Transmembrane</keyword>
<evidence type="ECO:0000256" key="1">
    <source>
        <dbReference type="ARBA" id="ARBA00004429"/>
    </source>
</evidence>
<feature type="transmembrane region" description="Helical" evidence="15">
    <location>
        <begin position="36"/>
        <end position="54"/>
    </location>
</feature>
<proteinExistence type="inferred from homology"/>
<keyword evidence="19" id="KW-1185">Reference proteome</keyword>
<comment type="caution">
    <text evidence="18">The sequence shown here is derived from an EMBL/GenBank/DDBJ whole genome shotgun (WGS) entry which is preliminary data.</text>
</comment>